<organism evidence="2 3">
    <name type="scientific">Morus notabilis</name>
    <dbReference type="NCBI Taxonomy" id="981085"/>
    <lineage>
        <taxon>Eukaryota</taxon>
        <taxon>Viridiplantae</taxon>
        <taxon>Streptophyta</taxon>
        <taxon>Embryophyta</taxon>
        <taxon>Tracheophyta</taxon>
        <taxon>Spermatophyta</taxon>
        <taxon>Magnoliopsida</taxon>
        <taxon>eudicotyledons</taxon>
        <taxon>Gunneridae</taxon>
        <taxon>Pentapetalae</taxon>
        <taxon>rosids</taxon>
        <taxon>fabids</taxon>
        <taxon>Rosales</taxon>
        <taxon>Moraceae</taxon>
        <taxon>Moreae</taxon>
        <taxon>Morus</taxon>
    </lineage>
</organism>
<dbReference type="PROSITE" id="PS51471">
    <property type="entry name" value="FE2OG_OXY"/>
    <property type="match status" value="1"/>
</dbReference>
<dbReference type="InterPro" id="IPR027443">
    <property type="entry name" value="IPNS-like_sf"/>
</dbReference>
<dbReference type="InterPro" id="IPR050231">
    <property type="entry name" value="Iron_ascorbate_oxido_reductase"/>
</dbReference>
<dbReference type="InterPro" id="IPR005123">
    <property type="entry name" value="Oxoglu/Fe-dep_dioxygenase_dom"/>
</dbReference>
<dbReference type="Gene3D" id="2.60.120.330">
    <property type="entry name" value="B-lactam Antibiotic, Isopenicillin N Synthase, Chain"/>
    <property type="match status" value="1"/>
</dbReference>
<proteinExistence type="predicted"/>
<accession>W9S5E5</accession>
<dbReference type="PANTHER" id="PTHR47990">
    <property type="entry name" value="2-OXOGLUTARATE (2OG) AND FE(II)-DEPENDENT OXYGENASE SUPERFAMILY PROTEIN-RELATED"/>
    <property type="match status" value="1"/>
</dbReference>
<dbReference type="SUPFAM" id="SSF51197">
    <property type="entry name" value="Clavaminate synthase-like"/>
    <property type="match status" value="1"/>
</dbReference>
<evidence type="ECO:0000313" key="2">
    <source>
        <dbReference type="EMBL" id="EXC16423.1"/>
    </source>
</evidence>
<dbReference type="Proteomes" id="UP000030645">
    <property type="component" value="Unassembled WGS sequence"/>
</dbReference>
<sequence length="91" mass="10016">MLLQNHLGGLEMKSGGLWIDVKPVPGALVINIGDLLHIMSNDEIKSVKHRVVANQFEEPRVSIGVFLNPGKREEMYGPLPVLISFDKPAIS</sequence>
<dbReference type="InterPro" id="IPR044861">
    <property type="entry name" value="IPNS-like_FE2OG_OXY"/>
</dbReference>
<keyword evidence="3" id="KW-1185">Reference proteome</keyword>
<dbReference type="Pfam" id="PF03171">
    <property type="entry name" value="2OG-FeII_Oxy"/>
    <property type="match status" value="1"/>
</dbReference>
<dbReference type="eggNOG" id="KOG0143">
    <property type="taxonomic scope" value="Eukaryota"/>
</dbReference>
<feature type="domain" description="Fe2OG dioxygenase" evidence="1">
    <location>
        <begin position="1"/>
        <end position="69"/>
    </location>
</feature>
<name>W9S5E5_9ROSA</name>
<gene>
    <name evidence="2" type="ORF">L484_004434</name>
</gene>
<dbReference type="STRING" id="981085.W9S5E5"/>
<evidence type="ECO:0000259" key="1">
    <source>
        <dbReference type="PROSITE" id="PS51471"/>
    </source>
</evidence>
<dbReference type="EMBL" id="KE345791">
    <property type="protein sequence ID" value="EXC16423.1"/>
    <property type="molecule type" value="Genomic_DNA"/>
</dbReference>
<reference evidence="3" key="1">
    <citation type="submission" date="2013-01" db="EMBL/GenBank/DDBJ databases">
        <title>Draft Genome Sequence of a Mulberry Tree, Morus notabilis C.K. Schneid.</title>
        <authorList>
            <person name="He N."/>
            <person name="Zhao S."/>
        </authorList>
    </citation>
    <scope>NUCLEOTIDE SEQUENCE</scope>
</reference>
<protein>
    <submittedName>
        <fullName evidence="2">1-aminocyclopropane-1-carboxylate oxidase-5-like protein</fullName>
    </submittedName>
</protein>
<dbReference type="AlphaFoldDB" id="W9S5E5"/>
<evidence type="ECO:0000313" key="3">
    <source>
        <dbReference type="Proteomes" id="UP000030645"/>
    </source>
</evidence>